<sequence length="170" mass="18540">IRCTNNEIDLYLVAIDGDTCLMKALKGSGGSKTIQIVGRVLYAYEPKAKSELPLKEGEVIEIFQKDATGWWEGRSMTTGEVGYFPGNYVEEVQDNASLISPSNVKIKLEPLKDEPPVRSAKTLKSHPTNGVKPKTGQSPDLATLNLSLRIDQASKDSNHRRPGMGCGLPI</sequence>
<feature type="non-terminal residue" evidence="8">
    <location>
        <position position="1"/>
    </location>
</feature>
<reference evidence="8 9" key="1">
    <citation type="journal article" date="2014" name="Nature">
        <title>The genome of the recently domesticated crop plant sugar beet (Beta vulgaris).</title>
        <authorList>
            <person name="Dohm J.C."/>
            <person name="Minoche A.E."/>
            <person name="Holtgrawe D."/>
            <person name="Capella-Gutierrez S."/>
            <person name="Zakrzewski F."/>
            <person name="Tafer H."/>
            <person name="Rupp O."/>
            <person name="Sorensen T.R."/>
            <person name="Stracke R."/>
            <person name="Reinhardt R."/>
            <person name="Goesmann A."/>
            <person name="Kraft T."/>
            <person name="Schulz B."/>
            <person name="Stadler P.F."/>
            <person name="Schmidt T."/>
            <person name="Gabaldon T."/>
            <person name="Lehrach H."/>
            <person name="Weisshaar B."/>
            <person name="Himmelbauer H."/>
        </authorList>
    </citation>
    <scope>NUCLEOTIDE SEQUENCE [LARGE SCALE GENOMIC DNA]</scope>
    <source>
        <tissue evidence="8">Taproot</tissue>
    </source>
</reference>
<keyword evidence="4" id="KW-0472">Membrane</keyword>
<gene>
    <name evidence="8" type="ORF">BVRB_025930</name>
</gene>
<evidence type="ECO:0000256" key="4">
    <source>
        <dbReference type="ARBA" id="ARBA00023136"/>
    </source>
</evidence>
<dbReference type="SUPFAM" id="SSF50044">
    <property type="entry name" value="SH3-domain"/>
    <property type="match status" value="1"/>
</dbReference>
<dbReference type="InterPro" id="IPR001452">
    <property type="entry name" value="SH3_domain"/>
</dbReference>
<evidence type="ECO:0000256" key="3">
    <source>
        <dbReference type="ARBA" id="ARBA00023054"/>
    </source>
</evidence>
<dbReference type="Gene3D" id="2.30.30.40">
    <property type="entry name" value="SH3 Domains"/>
    <property type="match status" value="1"/>
</dbReference>
<dbReference type="Proteomes" id="UP000035740">
    <property type="component" value="Unassembled WGS sequence"/>
</dbReference>
<protein>
    <recommendedName>
        <fullName evidence="7">SH3 domain-containing protein</fullName>
    </recommendedName>
</protein>
<keyword evidence="9" id="KW-1185">Reference proteome</keyword>
<evidence type="ECO:0000256" key="5">
    <source>
        <dbReference type="PROSITE-ProRule" id="PRU00192"/>
    </source>
</evidence>
<feature type="domain" description="SH3" evidence="7">
    <location>
        <begin position="33"/>
        <end position="94"/>
    </location>
</feature>
<dbReference type="InterPro" id="IPR050384">
    <property type="entry name" value="Endophilin_SH3RF"/>
</dbReference>
<dbReference type="OrthoDB" id="207120at2759"/>
<dbReference type="Pfam" id="PF00018">
    <property type="entry name" value="SH3_1"/>
    <property type="match status" value="1"/>
</dbReference>
<evidence type="ECO:0000256" key="2">
    <source>
        <dbReference type="ARBA" id="ARBA00022443"/>
    </source>
</evidence>
<organism evidence="8 9">
    <name type="scientific">Beta vulgaris subsp. vulgaris</name>
    <name type="common">Beet</name>
    <dbReference type="NCBI Taxonomy" id="3555"/>
    <lineage>
        <taxon>Eukaryota</taxon>
        <taxon>Viridiplantae</taxon>
        <taxon>Streptophyta</taxon>
        <taxon>Embryophyta</taxon>
        <taxon>Tracheophyta</taxon>
        <taxon>Spermatophyta</taxon>
        <taxon>Magnoliopsida</taxon>
        <taxon>eudicotyledons</taxon>
        <taxon>Gunneridae</taxon>
        <taxon>Pentapetalae</taxon>
        <taxon>Caryophyllales</taxon>
        <taxon>Chenopodiaceae</taxon>
        <taxon>Betoideae</taxon>
        <taxon>Beta</taxon>
    </lineage>
</organism>
<evidence type="ECO:0000313" key="9">
    <source>
        <dbReference type="Proteomes" id="UP000035740"/>
    </source>
</evidence>
<evidence type="ECO:0000256" key="1">
    <source>
        <dbReference type="ARBA" id="ARBA00004170"/>
    </source>
</evidence>
<evidence type="ECO:0000259" key="7">
    <source>
        <dbReference type="PROSITE" id="PS50002"/>
    </source>
</evidence>
<dbReference type="EMBL" id="KQ097132">
    <property type="protein sequence ID" value="KMS93987.1"/>
    <property type="molecule type" value="Genomic_DNA"/>
</dbReference>
<proteinExistence type="predicted"/>
<dbReference type="PANTHER" id="PTHR14167">
    <property type="entry name" value="SH3 DOMAIN-CONTAINING"/>
    <property type="match status" value="1"/>
</dbReference>
<keyword evidence="2 5" id="KW-0728">SH3 domain</keyword>
<evidence type="ECO:0000256" key="6">
    <source>
        <dbReference type="SAM" id="MobiDB-lite"/>
    </source>
</evidence>
<feature type="region of interest" description="Disordered" evidence="6">
    <location>
        <begin position="112"/>
        <end position="140"/>
    </location>
</feature>
<name>A0A0J8B292_BETVV</name>
<comment type="subcellular location">
    <subcellularLocation>
        <location evidence="1">Membrane</location>
        <topology evidence="1">Peripheral membrane protein</topology>
    </subcellularLocation>
</comment>
<dbReference type="PRINTS" id="PR00452">
    <property type="entry name" value="SH3DOMAIN"/>
</dbReference>
<dbReference type="Gramene" id="KMS93987">
    <property type="protein sequence ID" value="KMS93987"/>
    <property type="gene ID" value="BVRB_025930"/>
</dbReference>
<dbReference type="PANTHER" id="PTHR14167:SF81">
    <property type="entry name" value="ENDOPHILIN-A"/>
    <property type="match status" value="1"/>
</dbReference>
<feature type="non-terminal residue" evidence="8">
    <location>
        <position position="170"/>
    </location>
</feature>
<evidence type="ECO:0000313" key="8">
    <source>
        <dbReference type="EMBL" id="KMS93987.1"/>
    </source>
</evidence>
<dbReference type="PROSITE" id="PS50002">
    <property type="entry name" value="SH3"/>
    <property type="match status" value="1"/>
</dbReference>
<dbReference type="SMART" id="SM00326">
    <property type="entry name" value="SH3"/>
    <property type="match status" value="1"/>
</dbReference>
<dbReference type="AlphaFoldDB" id="A0A0J8B292"/>
<keyword evidence="3" id="KW-0175">Coiled coil</keyword>
<accession>A0A0J8B292</accession>
<dbReference type="InterPro" id="IPR036028">
    <property type="entry name" value="SH3-like_dom_sf"/>
</dbReference>